<dbReference type="Gene3D" id="1.20.58.1120">
    <property type="match status" value="1"/>
</dbReference>
<dbReference type="InterPro" id="IPR024743">
    <property type="entry name" value="Dynein_HC_stalk"/>
</dbReference>
<evidence type="ECO:0000313" key="17">
    <source>
        <dbReference type="EMBL" id="CDI84782.1"/>
    </source>
</evidence>
<keyword evidence="15" id="KW-0812">Transmembrane</keyword>
<dbReference type="InterPro" id="IPR043157">
    <property type="entry name" value="Dynein_AAA1S"/>
</dbReference>
<dbReference type="Pfam" id="PF12774">
    <property type="entry name" value="AAA_6"/>
    <property type="match status" value="1"/>
</dbReference>
<evidence type="ECO:0000259" key="16">
    <source>
        <dbReference type="SMART" id="SM00382"/>
    </source>
</evidence>
<dbReference type="GO" id="GO:0007018">
    <property type="term" value="P:microtubule-based movement"/>
    <property type="evidence" value="ECO:0007669"/>
    <property type="project" value="InterPro"/>
</dbReference>
<evidence type="ECO:0000256" key="4">
    <source>
        <dbReference type="ARBA" id="ARBA00022701"/>
    </source>
</evidence>
<feature type="domain" description="AAA+ ATPase" evidence="16">
    <location>
        <begin position="304"/>
        <end position="440"/>
    </location>
</feature>
<feature type="transmembrane region" description="Helical" evidence="15">
    <location>
        <begin position="1712"/>
        <end position="1731"/>
    </location>
</feature>
<keyword evidence="15" id="KW-1133">Transmembrane helix</keyword>
<dbReference type="InterPro" id="IPR003593">
    <property type="entry name" value="AAA+_ATPase"/>
</dbReference>
<dbReference type="PANTHER" id="PTHR22878">
    <property type="entry name" value="DYNEIN HEAVY CHAIN 6, AXONEMAL-LIKE-RELATED"/>
    <property type="match status" value="1"/>
</dbReference>
<name>U6GYU9_9EIME</name>
<dbReference type="InterPro" id="IPR042228">
    <property type="entry name" value="Dynein_linker_3"/>
</dbReference>
<dbReference type="Pfam" id="PF12780">
    <property type="entry name" value="AAA_8"/>
    <property type="match status" value="1"/>
</dbReference>
<dbReference type="Pfam" id="PF12775">
    <property type="entry name" value="AAA_7"/>
    <property type="match status" value="1"/>
</dbReference>
<dbReference type="GO" id="GO:0005874">
    <property type="term" value="C:microtubule"/>
    <property type="evidence" value="ECO:0007669"/>
    <property type="project" value="UniProtKB-KW"/>
</dbReference>
<dbReference type="Gene3D" id="1.10.8.710">
    <property type="match status" value="1"/>
</dbReference>
<feature type="domain" description="AAA+ ATPase" evidence="16">
    <location>
        <begin position="920"/>
        <end position="1066"/>
    </location>
</feature>
<dbReference type="Pfam" id="PF08393">
    <property type="entry name" value="DHC_N2"/>
    <property type="match status" value="1"/>
</dbReference>
<keyword evidence="7" id="KW-0067">ATP-binding</keyword>
<evidence type="ECO:0000313" key="18">
    <source>
        <dbReference type="Proteomes" id="UP000018201"/>
    </source>
</evidence>
<evidence type="ECO:0000256" key="15">
    <source>
        <dbReference type="SAM" id="Phobius"/>
    </source>
</evidence>
<reference evidence="17" key="1">
    <citation type="submission" date="2013-10" db="EMBL/GenBank/DDBJ databases">
        <title>Genomic analysis of the causative agents of coccidiosis in chickens.</title>
        <authorList>
            <person name="Reid A.J."/>
            <person name="Blake D."/>
            <person name="Billington K."/>
            <person name="Browne H."/>
            <person name="Dunn M."/>
            <person name="Hung S."/>
            <person name="Kawahara F."/>
            <person name="Miranda-Saavedra D."/>
            <person name="Mourier T."/>
            <person name="Nagra H."/>
            <person name="Otto T.D."/>
            <person name="Rawlings N."/>
            <person name="Sanchez A."/>
            <person name="Sanders M."/>
            <person name="Subramaniam C."/>
            <person name="Tay Y."/>
            <person name="Dear P."/>
            <person name="Doerig C."/>
            <person name="Gruber A."/>
            <person name="Parkinson J."/>
            <person name="Shirley M."/>
            <person name="Wan K.L."/>
            <person name="Berriman M."/>
            <person name="Tomley F."/>
            <person name="Pain A."/>
        </authorList>
    </citation>
    <scope>NUCLEOTIDE SEQUENCE [LARGE SCALE GENOMIC DNA]</scope>
    <source>
        <strain evidence="17">Houghton</strain>
    </source>
</reference>
<dbReference type="PANTHER" id="PTHR22878:SF69">
    <property type="entry name" value="DYNEIN HEAVY CHAIN"/>
    <property type="match status" value="1"/>
</dbReference>
<keyword evidence="15" id="KW-0472">Membrane</keyword>
<evidence type="ECO:0000256" key="2">
    <source>
        <dbReference type="ARBA" id="ARBA00008887"/>
    </source>
</evidence>
<dbReference type="Gene3D" id="3.20.180.20">
    <property type="entry name" value="Dynein heavy chain, N-terminal domain 2"/>
    <property type="match status" value="1"/>
</dbReference>
<keyword evidence="5" id="KW-0677">Repeat</keyword>
<accession>U6GYU9</accession>
<dbReference type="FunFam" id="1.20.58.1120:FF:000001">
    <property type="entry name" value="dynein heavy chain 2, axonemal"/>
    <property type="match status" value="1"/>
</dbReference>
<keyword evidence="6" id="KW-0547">Nucleotide-binding</keyword>
<dbReference type="InterPro" id="IPR035699">
    <property type="entry name" value="AAA_6"/>
</dbReference>
<comment type="subcellular location">
    <subcellularLocation>
        <location evidence="1">Cytoplasm</location>
        <location evidence="1">Cytoskeleton</location>
        <location evidence="1">Cilium axoneme</location>
    </subcellularLocation>
</comment>
<dbReference type="FunFam" id="3.20.180.20:FF:000001">
    <property type="entry name" value="Dynein axonemal heavy chain 5"/>
    <property type="match status" value="1"/>
</dbReference>
<keyword evidence="12" id="KW-0206">Cytoskeleton</keyword>
<keyword evidence="13" id="KW-0966">Cell projection</keyword>
<gene>
    <name evidence="17" type="ORF">EPH_0013220</name>
</gene>
<keyword evidence="18" id="KW-1185">Reference proteome</keyword>
<dbReference type="GO" id="GO:0005524">
    <property type="term" value="F:ATP binding"/>
    <property type="evidence" value="ECO:0007669"/>
    <property type="project" value="UniProtKB-KW"/>
</dbReference>
<dbReference type="Pfam" id="PF17857">
    <property type="entry name" value="AAA_lid_1"/>
    <property type="match status" value="1"/>
</dbReference>
<evidence type="ECO:0000256" key="10">
    <source>
        <dbReference type="ARBA" id="ARBA00023069"/>
    </source>
</evidence>
<evidence type="ECO:0000256" key="7">
    <source>
        <dbReference type="ARBA" id="ARBA00022840"/>
    </source>
</evidence>
<keyword evidence="4" id="KW-0493">Microtubule</keyword>
<evidence type="ECO:0000256" key="8">
    <source>
        <dbReference type="ARBA" id="ARBA00023017"/>
    </source>
</evidence>
<evidence type="ECO:0000256" key="14">
    <source>
        <dbReference type="SAM" id="Coils"/>
    </source>
</evidence>
<keyword evidence="10" id="KW-0969">Cilium</keyword>
<evidence type="ECO:0000256" key="5">
    <source>
        <dbReference type="ARBA" id="ARBA00022737"/>
    </source>
</evidence>
<dbReference type="Gene3D" id="1.10.472.130">
    <property type="match status" value="1"/>
</dbReference>
<evidence type="ECO:0000256" key="6">
    <source>
        <dbReference type="ARBA" id="ARBA00022741"/>
    </source>
</evidence>
<dbReference type="InterPro" id="IPR024317">
    <property type="entry name" value="Dynein_heavy_chain_D4_dom"/>
</dbReference>
<dbReference type="GO" id="GO:0045505">
    <property type="term" value="F:dynein intermediate chain binding"/>
    <property type="evidence" value="ECO:0007669"/>
    <property type="project" value="InterPro"/>
</dbReference>
<dbReference type="SUPFAM" id="SSF52540">
    <property type="entry name" value="P-loop containing nucleoside triphosphate hydrolases"/>
    <property type="match status" value="4"/>
</dbReference>
<feature type="coiled-coil region" evidence="14">
    <location>
        <begin position="1508"/>
        <end position="1608"/>
    </location>
</feature>
<dbReference type="Pfam" id="PF17852">
    <property type="entry name" value="Dynein_AAA_lid"/>
    <property type="match status" value="1"/>
</dbReference>
<dbReference type="FunFam" id="1.10.8.710:FF:000007">
    <property type="entry name" value="Putative dynein heavy chain"/>
    <property type="match status" value="1"/>
</dbReference>
<dbReference type="FunFam" id="3.40.50.300:FF:000219">
    <property type="entry name" value="Dynein axonemal heavy chain 17"/>
    <property type="match status" value="1"/>
</dbReference>
<dbReference type="InterPro" id="IPR041466">
    <property type="entry name" value="Dynein_AAA5_ext"/>
</dbReference>
<organism evidence="17 18">
    <name type="scientific">Eimeria praecox</name>
    <dbReference type="NCBI Taxonomy" id="51316"/>
    <lineage>
        <taxon>Eukaryota</taxon>
        <taxon>Sar</taxon>
        <taxon>Alveolata</taxon>
        <taxon>Apicomplexa</taxon>
        <taxon>Conoidasida</taxon>
        <taxon>Coccidia</taxon>
        <taxon>Eucoccidiorida</taxon>
        <taxon>Eimeriorina</taxon>
        <taxon>Eimeriidae</taxon>
        <taxon>Eimeria</taxon>
    </lineage>
</organism>
<evidence type="ECO:0000256" key="9">
    <source>
        <dbReference type="ARBA" id="ARBA00023054"/>
    </source>
</evidence>
<dbReference type="EMBL" id="HG693021">
    <property type="protein sequence ID" value="CDI84782.1"/>
    <property type="molecule type" value="Genomic_DNA"/>
</dbReference>
<dbReference type="Pfam" id="PF12777">
    <property type="entry name" value="MT"/>
    <property type="match status" value="1"/>
</dbReference>
<dbReference type="SMART" id="SM00382">
    <property type="entry name" value="AAA"/>
    <property type="match status" value="2"/>
</dbReference>
<dbReference type="Gene3D" id="1.20.920.30">
    <property type="match status" value="1"/>
</dbReference>
<dbReference type="InterPro" id="IPR041589">
    <property type="entry name" value="DNAH3_AAA_lid_1"/>
</dbReference>
<evidence type="ECO:0000256" key="13">
    <source>
        <dbReference type="ARBA" id="ARBA00023273"/>
    </source>
</evidence>
<keyword evidence="9 14" id="KW-0175">Coiled coil</keyword>
<dbReference type="GO" id="GO:0051959">
    <property type="term" value="F:dynein light intermediate chain binding"/>
    <property type="evidence" value="ECO:0007669"/>
    <property type="project" value="InterPro"/>
</dbReference>
<keyword evidence="11" id="KW-0505">Motor protein</keyword>
<dbReference type="InterPro" id="IPR026983">
    <property type="entry name" value="DHC"/>
</dbReference>
<dbReference type="Proteomes" id="UP000018201">
    <property type="component" value="Unassembled WGS sequence"/>
</dbReference>
<dbReference type="Gene3D" id="1.20.920.20">
    <property type="match status" value="1"/>
</dbReference>
<reference evidence="17" key="2">
    <citation type="submission" date="2013-10" db="EMBL/GenBank/DDBJ databases">
        <authorList>
            <person name="Aslett M."/>
        </authorList>
    </citation>
    <scope>NUCLEOTIDE SEQUENCE [LARGE SCALE GENOMIC DNA]</scope>
    <source>
        <strain evidence="17">Houghton</strain>
    </source>
</reference>
<proteinExistence type="inferred from homology"/>
<evidence type="ECO:0000256" key="12">
    <source>
        <dbReference type="ARBA" id="ARBA00023212"/>
    </source>
</evidence>
<evidence type="ECO:0000256" key="3">
    <source>
        <dbReference type="ARBA" id="ARBA00022490"/>
    </source>
</evidence>
<dbReference type="InterPro" id="IPR013602">
    <property type="entry name" value="Dynein_heavy_linker"/>
</dbReference>
<protein>
    <recommendedName>
        <fullName evidence="16">AAA+ ATPase domain-containing protein</fullName>
    </recommendedName>
</protein>
<dbReference type="FunFam" id="1.20.920.30:FF:000002">
    <property type="entry name" value="Dynein axonemal heavy chain 3"/>
    <property type="match status" value="1"/>
</dbReference>
<dbReference type="VEuPathDB" id="ToxoDB:EPH_0013220"/>
<evidence type="ECO:0000256" key="11">
    <source>
        <dbReference type="ARBA" id="ARBA00023175"/>
    </source>
</evidence>
<dbReference type="GO" id="GO:0030286">
    <property type="term" value="C:dynein complex"/>
    <property type="evidence" value="ECO:0007669"/>
    <property type="project" value="UniProtKB-KW"/>
</dbReference>
<dbReference type="Gene3D" id="3.40.50.300">
    <property type="entry name" value="P-loop containing nucleotide triphosphate hydrolases"/>
    <property type="match status" value="3"/>
</dbReference>
<dbReference type="GO" id="GO:0005930">
    <property type="term" value="C:axoneme"/>
    <property type="evidence" value="ECO:0007669"/>
    <property type="project" value="UniProtKB-SubCell"/>
</dbReference>
<dbReference type="InterPro" id="IPR027417">
    <property type="entry name" value="P-loop_NTPase"/>
</dbReference>
<evidence type="ECO:0000256" key="1">
    <source>
        <dbReference type="ARBA" id="ARBA00004430"/>
    </source>
</evidence>
<keyword evidence="3" id="KW-0963">Cytoplasm</keyword>
<sequence>MWISSSSSSKSSNSSNSSITTDIPYYLEQKKKAFARFYFVSNQALLDILANGNDPLKVSYYLGDCFDGVASLNFEKNLQTYRIASGMYSKEGEYVPFGEDYIIEGPVETYLSNFEVHMRKQMRDILEVAKGTSENWEVEKPREEWLRDYCSQVCLVASQIMWTEEVARCFEELEGGSENAMKDYKKVYDDRIDKLIRQVQQDLDRNLRTKIITLITIDVHLRDVVESFITKKITEASSFQWQSQLRFYWRQKPGEAKKDCVIKICDWTTTYMHEFVGNCGRLVITPLTDRCYITLTQALNLTMGGAPAGPAGTGKTETTKDLSRAIGLPVFVFNCSDQMNYLSMAQIFMGLAQSGAWGCFDEFNRISIEVLSVVSTQVKCILDAIKDGKKKFQFMDDEINLIHTCGMFITMNPGYAGRTELPENLKALFRPCAMIVPDVLFICENMLMSEGFVCARALAHKFVTLYGLCKTLLSDAKHYDWGLRAVKAVLRQAGALKRADPNVNEDTLLMRALRDFNIAKITTEDKPIFLRLIEDLFPGVVSPPKRDVEFWKVVMAVAKAQKLQCEEQFILKCVQVREVLQVRHCLFILGPPGASKSRVWQTLSKALKAIGEDGVVEVLNPKAISTNELYGYMTPAKEWKDGAVAVIMRNMSKERGGFKPSHLHKWIVLDGDIDAEWIESMNTVMDDNKVLTLVSNERIPFTPTMRMIFEIADMKHASPATVSRGGVVYINETDVGWKPFVDSWRETLSDQVAQSQFYLLFSYYFESNIDMFRRTFKFVCPITDIAFVDGICSFVDALLCKDKATAEAFKSKSVDEQKLTYEGYFLSALMWTVGACVADDKAVNYRSQFSSWLRAAARIKFPEGGLCFDYFFEEKTCQWVPWSTQLKPYEPVTEMLFNKIIVATTDILRINYVNELFCKRGRAVLLVGSCGSGKSTIVKDFLRRLPPEFESATINLNSYTDSRTLQSILASNIEKRTGHTYGPVGNKRIVYFIDDLNMPFVDKYDTQPPLELLRQLMDYGSMFDRAHLEDRMNVVDVQYMGCMNPTAGSFNISSRLQRHFSVLTCFEPEADTIERIYGSILRHHLLPFDSAVAEVGTNIVQAAIDLFAQIHADPAFLHSAKKFHYNFNLRDLSSMFQGVLRSSSSLYRQTAGGRLKLIRLWLHEANRVLRDRLICESDMTALDNILKGVTKKHFPDEDQEQMHAAPNVMCSFLSEASGNDAVYIPAADMESLRAVLTEKLEEYCQTFTEMNLVLFDDAVLHVTRICRIIDLPGGNALLVGVGGSGKQSLSRLACFISKVDTFQIVVSQHYDCAAFKTDMQELMNKALVRPGTPHALLLTDQQIVDEELLVYVNDLLASGNIPDLFTRDEYEQIFATLRKQLRPGAAANTREAMWQVFTDKVQTNVHVILCHSPVGEHLRVRARKFPGLISGTTIDEFHPWSRDALVQTGTAFLKDVELPSEDLRGLLAEHMANVHLSIDAANERFLRQERRHNYTTPKSFLELIAFYKQFLERKREEANQSIERLQKGLTTLKETTAEVEGLREDLKEKMAVADEKKAAADALVEQVLKASAIADEEAVIANTEKDKANQLSQEAAAIQQKADEELSEAMPAMERAREAVKCLTKPAIQELKSLPKPPAECLEVTKAVLIMRGETKNTEWKAAQKMMSDPAKFLDQVRAFDAENMTEETVNAITPIISQPFFNFEVMKGKSLAAAFLANWVVNIVTYNTIYRKVKPLMDKFAEATESKNKADSNLAQVLERVREINGV</sequence>
<dbReference type="OrthoDB" id="424310at2759"/>
<comment type="similarity">
    <text evidence="2">Belongs to the dynein heavy chain family.</text>
</comment>
<keyword evidence="8" id="KW-0243">Dynein</keyword>